<dbReference type="Gene3D" id="1.20.960.40">
    <property type="match status" value="1"/>
</dbReference>
<organism evidence="10">
    <name type="scientific">Neodiprion lecontei</name>
    <name type="common">Redheaded pine sawfly</name>
    <dbReference type="NCBI Taxonomy" id="441921"/>
    <lineage>
        <taxon>Eukaryota</taxon>
        <taxon>Metazoa</taxon>
        <taxon>Ecdysozoa</taxon>
        <taxon>Arthropoda</taxon>
        <taxon>Hexapoda</taxon>
        <taxon>Insecta</taxon>
        <taxon>Pterygota</taxon>
        <taxon>Neoptera</taxon>
        <taxon>Endopterygota</taxon>
        <taxon>Hymenoptera</taxon>
        <taxon>Tenthredinoidea</taxon>
        <taxon>Diprionidae</taxon>
        <taxon>Diprioninae</taxon>
        <taxon>Neodiprion</taxon>
    </lineage>
</organism>
<dbReference type="InterPro" id="IPR006594">
    <property type="entry name" value="LisH"/>
</dbReference>
<evidence type="ECO:0000313" key="9">
    <source>
        <dbReference type="Proteomes" id="UP000829291"/>
    </source>
</evidence>
<keyword evidence="4" id="KW-0963">Cytoplasm</keyword>
<comment type="similarity">
    <text evidence="3">Belongs to the CEP43 family.</text>
</comment>
<keyword evidence="6" id="KW-0206">Cytoskeleton</keyword>
<evidence type="ECO:0000313" key="10">
    <source>
        <dbReference type="RefSeq" id="XP_015516746.1"/>
    </source>
</evidence>
<dbReference type="Proteomes" id="UP000829291">
    <property type="component" value="Chromosome 2"/>
</dbReference>
<evidence type="ECO:0000256" key="6">
    <source>
        <dbReference type="ARBA" id="ARBA00023212"/>
    </source>
</evidence>
<evidence type="ECO:0000256" key="5">
    <source>
        <dbReference type="ARBA" id="ARBA00022794"/>
    </source>
</evidence>
<name>A0A6J0BPU7_NEOLC</name>
<dbReference type="GeneID" id="107222050"/>
<dbReference type="GO" id="GO:0030030">
    <property type="term" value="P:cell projection organization"/>
    <property type="evidence" value="ECO:0007669"/>
    <property type="project" value="UniProtKB-KW"/>
</dbReference>
<protein>
    <submittedName>
        <fullName evidence="10">Centrosomal protein 20</fullName>
    </submittedName>
</protein>
<feature type="domain" description="FGFR1 oncogene partner (FOP) N-terminal dimerisation" evidence="8">
    <location>
        <begin position="58"/>
        <end position="118"/>
    </location>
</feature>
<dbReference type="InterPro" id="IPR018993">
    <property type="entry name" value="FOP_dimerisation-dom_N"/>
</dbReference>
<evidence type="ECO:0000256" key="1">
    <source>
        <dbReference type="ARBA" id="ARBA00004120"/>
    </source>
</evidence>
<evidence type="ECO:0000256" key="4">
    <source>
        <dbReference type="ARBA" id="ARBA00022490"/>
    </source>
</evidence>
<evidence type="ECO:0000256" key="3">
    <source>
        <dbReference type="ARBA" id="ARBA00005385"/>
    </source>
</evidence>
<gene>
    <name evidence="10" type="primary">LOC107222050</name>
</gene>
<keyword evidence="9" id="KW-1185">Reference proteome</keyword>
<dbReference type="KEGG" id="nlo:107222050"/>
<comment type="subcellular location">
    <subcellularLocation>
        <location evidence="1">Cytoplasm</location>
        <location evidence="1">Cytoskeleton</location>
        <location evidence="1">Cilium basal body</location>
    </subcellularLocation>
    <subcellularLocation>
        <location evidence="2">Cytoplasm</location>
        <location evidence="2">Cytoskeleton</location>
        <location evidence="2">Microtubule organizing center</location>
        <location evidence="2">Centrosome</location>
    </subcellularLocation>
</comment>
<reference evidence="10" key="1">
    <citation type="submission" date="2025-08" db="UniProtKB">
        <authorList>
            <consortium name="RefSeq"/>
        </authorList>
    </citation>
    <scope>IDENTIFICATION</scope>
    <source>
        <tissue evidence="10">Thorax and Abdomen</tissue>
    </source>
</reference>
<dbReference type="InParanoid" id="A0A6J0BPU7"/>
<dbReference type="OrthoDB" id="5970631at2759"/>
<dbReference type="RefSeq" id="XP_015516746.1">
    <property type="nucleotide sequence ID" value="XM_015661260.2"/>
</dbReference>
<evidence type="ECO:0000256" key="7">
    <source>
        <dbReference type="ARBA" id="ARBA00023273"/>
    </source>
</evidence>
<evidence type="ECO:0000259" key="8">
    <source>
        <dbReference type="Pfam" id="PF09398"/>
    </source>
</evidence>
<keyword evidence="5" id="KW-0970">Cilium biogenesis/degradation</keyword>
<dbReference type="AlphaFoldDB" id="A0A6J0BPU7"/>
<dbReference type="PROSITE" id="PS50896">
    <property type="entry name" value="LISH"/>
    <property type="match status" value="1"/>
</dbReference>
<evidence type="ECO:0000256" key="2">
    <source>
        <dbReference type="ARBA" id="ARBA00004300"/>
    </source>
</evidence>
<sequence>MIMATEKDLINAVRDSLEADGKLGSMKAEMRTEVMKLLDGSSKNQKSTRPHPPHDILVLNELIREYLDWIGYKYTSTVLMAECQLPKQPIERTFLAQDLGVKENDKTKSSPLLISLVETFKTLKNT</sequence>
<dbReference type="PANTHER" id="PTHR15431">
    <property type="entry name" value="FGFR1 ONCOGENE PARTNER/LISH DOMAIN-CONTAINING PROTEIN"/>
    <property type="match status" value="1"/>
</dbReference>
<keyword evidence="7" id="KW-0966">Cell projection</keyword>
<dbReference type="GO" id="GO:0034453">
    <property type="term" value="P:microtubule anchoring"/>
    <property type="evidence" value="ECO:0007669"/>
    <property type="project" value="InterPro"/>
</dbReference>
<dbReference type="PANTHER" id="PTHR15431:SF4">
    <property type="entry name" value="PROTEIN TONNEAU 1B"/>
    <property type="match status" value="1"/>
</dbReference>
<dbReference type="GO" id="GO:0005813">
    <property type="term" value="C:centrosome"/>
    <property type="evidence" value="ECO:0007669"/>
    <property type="project" value="UniProtKB-SubCell"/>
</dbReference>
<accession>A0A6J0BPU7</accession>
<dbReference type="Pfam" id="PF09398">
    <property type="entry name" value="FOP_dimer"/>
    <property type="match status" value="1"/>
</dbReference>
<proteinExistence type="inferred from homology"/>